<dbReference type="Pfam" id="PF00300">
    <property type="entry name" value="His_Phos_1"/>
    <property type="match status" value="1"/>
</dbReference>
<dbReference type="GO" id="GO:0005829">
    <property type="term" value="C:cytosol"/>
    <property type="evidence" value="ECO:0007669"/>
    <property type="project" value="TreeGrafter"/>
</dbReference>
<dbReference type="PANTHER" id="PTHR10606:SF70">
    <property type="entry name" value="6-PHOSPHOFRUCTO-2-KINASE DOMAIN-CONTAINING PROTEIN"/>
    <property type="match status" value="1"/>
</dbReference>
<dbReference type="PIRSF" id="PIRSF000709">
    <property type="entry name" value="6PFK_2-Ptase"/>
    <property type="match status" value="1"/>
</dbReference>
<sequence length="357" mass="41200">MVGRVALVAQRKMTFHEVKCGAFGVHQYSTRDQVRVPNVIALVGLPARGKTYISHKLCRYLNWIGIKTRAFNVGEYRRQACDFFQQGASEFFSPTNQTGTQIRDHCAKLAMEDMGRYLENKEGEVAIFDATNTTRQRRQWLVDFCQREEIDPKFRIFFVESVCEDSEIIAANISINSPDYRGKMTEEEAKADFLKRIENYKLQYEPLDNEMDDRLSFIKVINAGRSFFVHNVNGHVQSRVVYFLMNISLLPRSIYLTRHGESEYNRIGRLGGDSPLSENGIKYAMILREYFESEKIDDLRIWCSQKIRAAQTANSLKDLASYVEYLKVLDEIDAWEHFEGEGCIRICRSPCSTTPPG</sequence>
<dbReference type="InterPro" id="IPR001345">
    <property type="entry name" value="PG/BPGM_mutase_AS"/>
</dbReference>
<dbReference type="AlphaFoldDB" id="A0A183C5Q3"/>
<dbReference type="Gene3D" id="3.40.50.1240">
    <property type="entry name" value="Phosphoglycerate mutase-like"/>
    <property type="match status" value="1"/>
</dbReference>
<dbReference type="SUPFAM" id="SSF53254">
    <property type="entry name" value="Phosphoglycerate mutase-like"/>
    <property type="match status" value="1"/>
</dbReference>
<dbReference type="InterPro" id="IPR003094">
    <property type="entry name" value="6Pfruct_kin"/>
</dbReference>
<dbReference type="Proteomes" id="UP000050741">
    <property type="component" value="Unassembled WGS sequence"/>
</dbReference>
<reference evidence="5" key="2">
    <citation type="submission" date="2014-05" db="EMBL/GenBank/DDBJ databases">
        <title>The genome and life-stage specific transcriptomes of Globodera pallida elucidate key aspects of plant parasitism by a cyst nematode.</title>
        <authorList>
            <person name="Cotton J.A."/>
            <person name="Lilley C.J."/>
            <person name="Jones L.M."/>
            <person name="Kikuchi T."/>
            <person name="Reid A.J."/>
            <person name="Thorpe P."/>
            <person name="Tsai I.J."/>
            <person name="Beasley H."/>
            <person name="Blok V."/>
            <person name="Cock P.J.A."/>
            <person name="Van den Akker S.E."/>
            <person name="Holroyd N."/>
            <person name="Hunt M."/>
            <person name="Mantelin S."/>
            <person name="Naghra H."/>
            <person name="Pain A."/>
            <person name="Palomares-Rius J.E."/>
            <person name="Zarowiecki M."/>
            <person name="Berriman M."/>
            <person name="Jones J.T."/>
            <person name="Urwin P.E."/>
        </authorList>
    </citation>
    <scope>NUCLEOTIDE SEQUENCE [LARGE SCALE GENOMIC DNA]</scope>
    <source>
        <strain evidence="5">Lindley</strain>
    </source>
</reference>
<dbReference type="InterPro" id="IPR027417">
    <property type="entry name" value="P-loop_NTPase"/>
</dbReference>
<evidence type="ECO:0000313" key="6">
    <source>
        <dbReference type="WBParaSite" id="GPLIN_000819800"/>
    </source>
</evidence>
<dbReference type="GO" id="GO:0005524">
    <property type="term" value="F:ATP binding"/>
    <property type="evidence" value="ECO:0007669"/>
    <property type="project" value="UniProtKB-KW"/>
</dbReference>
<dbReference type="SMART" id="SM00855">
    <property type="entry name" value="PGAM"/>
    <property type="match status" value="1"/>
</dbReference>
<accession>A0A183C5Q3</accession>
<keyword evidence="5" id="KW-1185">Reference proteome</keyword>
<name>A0A183C5Q3_GLOPA</name>
<evidence type="ECO:0000256" key="2">
    <source>
        <dbReference type="ARBA" id="ARBA00022741"/>
    </source>
</evidence>
<comment type="similarity">
    <text evidence="1">In the C-terminal section; belongs to the phosphoglycerate mutase family.</text>
</comment>
<keyword evidence="3" id="KW-0067">ATP-binding</keyword>
<evidence type="ECO:0000256" key="1">
    <source>
        <dbReference type="ARBA" id="ARBA00008408"/>
    </source>
</evidence>
<keyword evidence="2" id="KW-0547">Nucleotide-binding</keyword>
<dbReference type="PROSITE" id="PS00175">
    <property type="entry name" value="PG_MUTASE"/>
    <property type="match status" value="1"/>
</dbReference>
<dbReference type="GO" id="GO:0006003">
    <property type="term" value="P:fructose 2,6-bisphosphate metabolic process"/>
    <property type="evidence" value="ECO:0007669"/>
    <property type="project" value="InterPro"/>
</dbReference>
<protein>
    <submittedName>
        <fullName evidence="6">6PF2K domain-containing protein</fullName>
    </submittedName>
</protein>
<dbReference type="GO" id="GO:0004331">
    <property type="term" value="F:fructose-2,6-bisphosphate 2-phosphatase activity"/>
    <property type="evidence" value="ECO:0007669"/>
    <property type="project" value="TreeGrafter"/>
</dbReference>
<dbReference type="CDD" id="cd07067">
    <property type="entry name" value="HP_PGM_like"/>
    <property type="match status" value="1"/>
</dbReference>
<dbReference type="GO" id="GO:0003873">
    <property type="term" value="F:6-phosphofructo-2-kinase activity"/>
    <property type="evidence" value="ECO:0007669"/>
    <property type="project" value="InterPro"/>
</dbReference>
<evidence type="ECO:0000256" key="3">
    <source>
        <dbReference type="ARBA" id="ARBA00022840"/>
    </source>
</evidence>
<dbReference type="PANTHER" id="PTHR10606">
    <property type="entry name" value="6-PHOSPHOFRUCTO-2-KINASE/FRUCTOSE-2,6-BISPHOSPHATASE"/>
    <property type="match status" value="1"/>
</dbReference>
<reference evidence="6" key="3">
    <citation type="submission" date="2016-06" db="UniProtKB">
        <authorList>
            <consortium name="WormBaseParasite"/>
        </authorList>
    </citation>
    <scope>IDENTIFICATION</scope>
</reference>
<dbReference type="SUPFAM" id="SSF52540">
    <property type="entry name" value="P-loop containing nucleoside triphosphate hydrolases"/>
    <property type="match status" value="1"/>
</dbReference>
<dbReference type="InterPro" id="IPR029033">
    <property type="entry name" value="His_PPase_superfam"/>
</dbReference>
<evidence type="ECO:0000313" key="5">
    <source>
        <dbReference type="Proteomes" id="UP000050741"/>
    </source>
</evidence>
<reference evidence="5" key="1">
    <citation type="submission" date="2013-12" db="EMBL/GenBank/DDBJ databases">
        <authorList>
            <person name="Aslett M."/>
        </authorList>
    </citation>
    <scope>NUCLEOTIDE SEQUENCE [LARGE SCALE GENOMIC DNA]</scope>
    <source>
        <strain evidence="5">Lindley</strain>
    </source>
</reference>
<dbReference type="InterPro" id="IPR013079">
    <property type="entry name" value="6Phosfructo_kin"/>
</dbReference>
<feature type="domain" description="6-phosphofructo-2-kinase" evidence="4">
    <location>
        <begin position="35"/>
        <end position="250"/>
    </location>
</feature>
<dbReference type="GO" id="GO:0006000">
    <property type="term" value="P:fructose metabolic process"/>
    <property type="evidence" value="ECO:0007669"/>
    <property type="project" value="InterPro"/>
</dbReference>
<dbReference type="PRINTS" id="PR00991">
    <property type="entry name" value="6PFRUCTKNASE"/>
</dbReference>
<organism evidence="5 6">
    <name type="scientific">Globodera pallida</name>
    <name type="common">Potato cyst nematode worm</name>
    <name type="synonym">Heterodera pallida</name>
    <dbReference type="NCBI Taxonomy" id="36090"/>
    <lineage>
        <taxon>Eukaryota</taxon>
        <taxon>Metazoa</taxon>
        <taxon>Ecdysozoa</taxon>
        <taxon>Nematoda</taxon>
        <taxon>Chromadorea</taxon>
        <taxon>Rhabditida</taxon>
        <taxon>Tylenchina</taxon>
        <taxon>Tylenchomorpha</taxon>
        <taxon>Tylenchoidea</taxon>
        <taxon>Heteroderidae</taxon>
        <taxon>Heteroderinae</taxon>
        <taxon>Globodera</taxon>
    </lineage>
</organism>
<evidence type="ECO:0000259" key="4">
    <source>
        <dbReference type="Pfam" id="PF01591"/>
    </source>
</evidence>
<dbReference type="Gene3D" id="3.40.50.300">
    <property type="entry name" value="P-loop containing nucleotide triphosphate hydrolases"/>
    <property type="match status" value="1"/>
</dbReference>
<proteinExistence type="inferred from homology"/>
<dbReference type="InterPro" id="IPR013078">
    <property type="entry name" value="His_Pase_superF_clade-1"/>
</dbReference>
<dbReference type="FunFam" id="3.40.50.300:FF:001979">
    <property type="entry name" value="6-phosphofructo-2-kinase/fructose-2,6-bisphosphatase"/>
    <property type="match status" value="1"/>
</dbReference>
<dbReference type="WBParaSite" id="GPLIN_000819800">
    <property type="protein sequence ID" value="GPLIN_000819800"/>
    <property type="gene ID" value="GPLIN_000819800"/>
</dbReference>
<dbReference type="Pfam" id="PF01591">
    <property type="entry name" value="6PF2K"/>
    <property type="match status" value="1"/>
</dbReference>